<dbReference type="SUPFAM" id="SSF48576">
    <property type="entry name" value="Terpenoid synthases"/>
    <property type="match status" value="1"/>
</dbReference>
<dbReference type="Proteomes" id="UP000035503">
    <property type="component" value="Chromosome"/>
</dbReference>
<accession>A0A0G3I3Q4</accession>
<dbReference type="PATRIC" id="fig|1277257.4.peg.952"/>
<reference evidence="1 2" key="1">
    <citation type="journal article" date="2015" name="Genome Announc.">
        <title>Complete Genome Sequence of 'Candidatus Liberibacter africanus,' a Bacterium Associated with Citrus Huanglongbing.</title>
        <authorList>
            <person name="Lin H."/>
            <person name="Pietersen G."/>
            <person name="Han C."/>
            <person name="Read D.A."/>
            <person name="Lou B."/>
            <person name="Gupta G."/>
            <person name="Civerolo E.L."/>
        </authorList>
    </citation>
    <scope>NUCLEOTIDE SEQUENCE [LARGE SCALE GENOMIC DNA]</scope>
    <source>
        <strain evidence="1 2">PTSAPSY</strain>
    </source>
</reference>
<dbReference type="OrthoDB" id="9814909at2"/>
<dbReference type="AlphaFoldDB" id="A0A0G3I3Q4"/>
<dbReference type="Gene3D" id="1.10.600.10">
    <property type="entry name" value="Farnesyl Diphosphate Synthase"/>
    <property type="match status" value="1"/>
</dbReference>
<name>A0A0G3I3Q4_LIBAF</name>
<dbReference type="InterPro" id="IPR002060">
    <property type="entry name" value="Squ/phyt_synthse"/>
</dbReference>
<gene>
    <name evidence="1" type="ORF">G293_04405</name>
</gene>
<dbReference type="InterPro" id="IPR008949">
    <property type="entry name" value="Isoprenoid_synthase_dom_sf"/>
</dbReference>
<dbReference type="EMBL" id="CP004021">
    <property type="protein sequence ID" value="AKK20496.1"/>
    <property type="molecule type" value="Genomic_DNA"/>
</dbReference>
<keyword evidence="2" id="KW-1185">Reference proteome</keyword>
<evidence type="ECO:0000313" key="2">
    <source>
        <dbReference type="Proteomes" id="UP000035503"/>
    </source>
</evidence>
<protein>
    <submittedName>
        <fullName evidence="1">Phytoene synthase protein</fullName>
    </submittedName>
</protein>
<dbReference type="KEGG" id="lau:G293_04405"/>
<proteinExistence type="predicted"/>
<sequence length="299" mass="35079">MVLKFFKKKKKRTNRIFSRDSLFVLHSLRDMDYNHYLACLLSPSTFRISIAFLYHFNADLMRIRDVARNPIMGDIRLQWWKDIFESSHHDIPPKSASPFAVELLSIIHQYHLPYQCFLDMIEAHLFDSYNDSIFDCKNFEIYAFKTSSHLIRLVAMMLDNEKYSSSLRFIKHAGIAQLIGQLISQLPIHCHRRQLYIPLDILGAVGLDRESFLYAQDSERISRVIRIFAELGLENLYKAREGLSYISSNIFPAFIPVGITEGILKNAQSNGFKIFSNSHKISQFMHQWRMLYSSIRKHF</sequence>
<dbReference type="Pfam" id="PF00494">
    <property type="entry name" value="SQS_PSY"/>
    <property type="match status" value="1"/>
</dbReference>
<dbReference type="STRING" id="1277257.G293_04405"/>
<organism evidence="1 2">
    <name type="scientific">Candidatus Liberibacter africanus PTSAPSY</name>
    <dbReference type="NCBI Taxonomy" id="1277257"/>
    <lineage>
        <taxon>Bacteria</taxon>
        <taxon>Pseudomonadati</taxon>
        <taxon>Pseudomonadota</taxon>
        <taxon>Alphaproteobacteria</taxon>
        <taxon>Hyphomicrobiales</taxon>
        <taxon>Rhizobiaceae</taxon>
        <taxon>Liberibacter</taxon>
    </lineage>
</organism>
<evidence type="ECO:0000313" key="1">
    <source>
        <dbReference type="EMBL" id="AKK20496.1"/>
    </source>
</evidence>